<organism evidence="1 2">
    <name type="scientific">Ridgeia piscesae</name>
    <name type="common">Tubeworm</name>
    <dbReference type="NCBI Taxonomy" id="27915"/>
    <lineage>
        <taxon>Eukaryota</taxon>
        <taxon>Metazoa</taxon>
        <taxon>Spiralia</taxon>
        <taxon>Lophotrochozoa</taxon>
        <taxon>Annelida</taxon>
        <taxon>Polychaeta</taxon>
        <taxon>Sedentaria</taxon>
        <taxon>Canalipalpata</taxon>
        <taxon>Sabellida</taxon>
        <taxon>Siboglinidae</taxon>
        <taxon>Ridgeia</taxon>
    </lineage>
</organism>
<dbReference type="Proteomes" id="UP001209878">
    <property type="component" value="Unassembled WGS sequence"/>
</dbReference>
<evidence type="ECO:0000313" key="1">
    <source>
        <dbReference type="EMBL" id="KAK2185237.1"/>
    </source>
</evidence>
<gene>
    <name evidence="1" type="ORF">NP493_241g01012</name>
</gene>
<proteinExistence type="predicted"/>
<dbReference type="AlphaFoldDB" id="A0AAD9UDA3"/>
<reference evidence="1" key="1">
    <citation type="journal article" date="2023" name="Mol. Biol. Evol.">
        <title>Third-Generation Sequencing Reveals the Adaptive Role of the Epigenome in Three Deep-Sea Polychaetes.</title>
        <authorList>
            <person name="Perez M."/>
            <person name="Aroh O."/>
            <person name="Sun Y."/>
            <person name="Lan Y."/>
            <person name="Juniper S.K."/>
            <person name="Young C.R."/>
            <person name="Angers B."/>
            <person name="Qian P.Y."/>
        </authorList>
    </citation>
    <scope>NUCLEOTIDE SEQUENCE</scope>
    <source>
        <strain evidence="1">R07B-5</strain>
    </source>
</reference>
<accession>A0AAD9UDA3</accession>
<dbReference type="EMBL" id="JAODUO010000241">
    <property type="protein sequence ID" value="KAK2185237.1"/>
    <property type="molecule type" value="Genomic_DNA"/>
</dbReference>
<comment type="caution">
    <text evidence="1">The sequence shown here is derived from an EMBL/GenBank/DDBJ whole genome shotgun (WGS) entry which is preliminary data.</text>
</comment>
<name>A0AAD9UDA3_RIDPI</name>
<evidence type="ECO:0000313" key="2">
    <source>
        <dbReference type="Proteomes" id="UP001209878"/>
    </source>
</evidence>
<protein>
    <submittedName>
        <fullName evidence="1">Uncharacterized protein</fullName>
    </submittedName>
</protein>
<sequence length="67" mass="7452">MLTPARTHSQLLLCSPSWNLLYIPPVKTKAGTRAFSDAAPTVWNSFLSAFIRRKYSIISLASKNLSL</sequence>
<keyword evidence="2" id="KW-1185">Reference proteome</keyword>